<evidence type="ECO:0000259" key="4">
    <source>
        <dbReference type="SMART" id="SM00482"/>
    </source>
</evidence>
<dbReference type="InterPro" id="IPR043502">
    <property type="entry name" value="DNA/RNA_pol_sf"/>
</dbReference>
<dbReference type="EMBL" id="JAAC01000062">
    <property type="protein sequence ID" value="KDE63790.1"/>
    <property type="molecule type" value="Genomic_DNA"/>
</dbReference>
<dbReference type="EC" id="2.7.7.7" evidence="1"/>
<dbReference type="GO" id="GO:0003887">
    <property type="term" value="F:DNA-directed DNA polymerase activity"/>
    <property type="evidence" value="ECO:0007669"/>
    <property type="project" value="UniProtKB-EC"/>
</dbReference>
<dbReference type="SMART" id="SM00482">
    <property type="entry name" value="POLAc"/>
    <property type="match status" value="1"/>
</dbReference>
<dbReference type="Gene3D" id="3.30.70.370">
    <property type="match status" value="1"/>
</dbReference>
<evidence type="ECO:0000256" key="1">
    <source>
        <dbReference type="ARBA" id="ARBA00012417"/>
    </source>
</evidence>
<organism evidence="5 6">
    <name type="scientific">Fusobacterium necrophorum BL</name>
    <dbReference type="NCBI Taxonomy" id="1441732"/>
    <lineage>
        <taxon>Bacteria</taxon>
        <taxon>Fusobacteriati</taxon>
        <taxon>Fusobacteriota</taxon>
        <taxon>Fusobacteriia</taxon>
        <taxon>Fusobacteriales</taxon>
        <taxon>Fusobacteriaceae</taxon>
        <taxon>Fusobacterium</taxon>
    </lineage>
</organism>
<reference evidence="5 6" key="1">
    <citation type="submission" date="2014-01" db="EMBL/GenBank/DDBJ databases">
        <title>Comparative genomics of Fusobacterium necrophorum wild isolates.</title>
        <authorList>
            <person name="Kittichotirat W."/>
            <person name="Bumgarner R.E."/>
            <person name="Lawrence P."/>
        </authorList>
    </citation>
    <scope>NUCLEOTIDE SEQUENCE [LARGE SCALE GENOMIC DNA]</scope>
    <source>
        <strain evidence="5 6">BL</strain>
    </source>
</reference>
<comment type="caution">
    <text evidence="5">The sequence shown here is derived from an EMBL/GenBank/DDBJ whole genome shotgun (WGS) entry which is preliminary data.</text>
</comment>
<dbReference type="AlphaFoldDB" id="A0AB73BX52"/>
<feature type="domain" description="DNA-directed DNA polymerase family A palm" evidence="4">
    <location>
        <begin position="368"/>
        <end position="622"/>
    </location>
</feature>
<accession>A0AB73BX52</accession>
<dbReference type="RefSeq" id="WP_035932860.1">
    <property type="nucleotide sequence ID" value="NZ_JAAC01000062.1"/>
</dbReference>
<dbReference type="InterPro" id="IPR001098">
    <property type="entry name" value="DNA-dir_DNA_pol_A_palm_dom"/>
</dbReference>
<dbReference type="Proteomes" id="UP000027473">
    <property type="component" value="Unassembled WGS sequence"/>
</dbReference>
<comment type="catalytic activity">
    <reaction evidence="3">
        <text>DNA(n) + a 2'-deoxyribonucleoside 5'-triphosphate = DNA(n+1) + diphosphate</text>
        <dbReference type="Rhea" id="RHEA:22508"/>
        <dbReference type="Rhea" id="RHEA-COMP:17339"/>
        <dbReference type="Rhea" id="RHEA-COMP:17340"/>
        <dbReference type="ChEBI" id="CHEBI:33019"/>
        <dbReference type="ChEBI" id="CHEBI:61560"/>
        <dbReference type="ChEBI" id="CHEBI:173112"/>
        <dbReference type="EC" id="2.7.7.7"/>
    </reaction>
</comment>
<keyword evidence="2" id="KW-0235">DNA replication</keyword>
<sequence>MNTLSIDIETYSSIDIKKAGAYKYAQSDDFEILLFAYSFNHQAVQIIDLKSGESIPENVLFALQDRNCVKYAYNAAFEWWCLNQAGIDTPLDQWRCTMVHGLYCGYTVGLGATGAAIGLPQDKRKLATGTALIRYFCVPCKPTKSNGNRTRNLPHHAPEKWELFKEYCLQDVVTEMAIADRLLFYPVPEKEWMLWRYDVAMNAFGVKIDRRLVEGALAIDAEVRQELMSEAMRITGLNNPNSSKQLMEWLEKEGTEVENLQKGTVSQLVGDLEDGDVKRVLEIRQELSKTSIKKYQAMQEAAGVDDRIRGVSFFYGANRTGRYAGRLVQLQNLPRNYLETLDVAREFTRQGNGQALSMLYGNVPDTLSQLIRTAFIPSEGHQFVVSDFSAIEARVIAWLAGEEWRMEVFKTHGKIYEASASQMFGVPLNTIVKGHENYALRAKGKVAELALGYQGSVGALIAMGADKMGLTEHEMKDIVSRWRNTSKRIVELWYALENAAVDVLTTGQKQTVKCVTLAMEFDVTFMQEFLTILLPSGRKLFYPKPHLRENQFGSMQMHYKGINQTSKKWEIIPTYGGKLTENIVQAIARDCLTETLLRVKQKGWQVVFHVHDEIILDAPKFVSLEDVERVMGEPIPWAPGLILKAAGFVSDYYMKD</sequence>
<dbReference type="GO" id="GO:0006261">
    <property type="term" value="P:DNA-templated DNA replication"/>
    <property type="evidence" value="ECO:0007669"/>
    <property type="project" value="InterPro"/>
</dbReference>
<evidence type="ECO:0000256" key="3">
    <source>
        <dbReference type="ARBA" id="ARBA00049244"/>
    </source>
</evidence>
<dbReference type="Pfam" id="PF00476">
    <property type="entry name" value="DNA_pol_A"/>
    <property type="match status" value="1"/>
</dbReference>
<evidence type="ECO:0000313" key="6">
    <source>
        <dbReference type="Proteomes" id="UP000027473"/>
    </source>
</evidence>
<proteinExistence type="predicted"/>
<evidence type="ECO:0000313" key="5">
    <source>
        <dbReference type="EMBL" id="KDE63790.1"/>
    </source>
</evidence>
<dbReference type="CDD" id="cd08642">
    <property type="entry name" value="DNA_pol_A_pol_I_A"/>
    <property type="match status" value="1"/>
</dbReference>
<dbReference type="InterPro" id="IPR002298">
    <property type="entry name" value="DNA_polymerase_A"/>
</dbReference>
<dbReference type="GO" id="GO:0003677">
    <property type="term" value="F:DNA binding"/>
    <property type="evidence" value="ECO:0007669"/>
    <property type="project" value="InterPro"/>
</dbReference>
<dbReference type="SUPFAM" id="SSF56672">
    <property type="entry name" value="DNA/RNA polymerases"/>
    <property type="match status" value="1"/>
</dbReference>
<dbReference type="Gene3D" id="1.10.150.20">
    <property type="entry name" value="5' to 3' exonuclease, C-terminal subdomain"/>
    <property type="match status" value="1"/>
</dbReference>
<dbReference type="PANTHER" id="PTHR10133">
    <property type="entry name" value="DNA POLYMERASE I"/>
    <property type="match status" value="1"/>
</dbReference>
<dbReference type="GO" id="GO:0006302">
    <property type="term" value="P:double-strand break repair"/>
    <property type="evidence" value="ECO:0007669"/>
    <property type="project" value="TreeGrafter"/>
</dbReference>
<evidence type="ECO:0000256" key="2">
    <source>
        <dbReference type="ARBA" id="ARBA00022705"/>
    </source>
</evidence>
<gene>
    <name evidence="5" type="ORF">FUSO3_04480</name>
</gene>
<protein>
    <recommendedName>
        <fullName evidence="1">DNA-directed DNA polymerase</fullName>
        <ecNumber evidence="1">2.7.7.7</ecNumber>
    </recommendedName>
</protein>
<name>A0AB73BX52_9FUSO</name>
<dbReference type="PANTHER" id="PTHR10133:SF27">
    <property type="entry name" value="DNA POLYMERASE NU"/>
    <property type="match status" value="1"/>
</dbReference>